<organism evidence="1 2">
    <name type="scientific">Rasamsonia emersonii (strain ATCC 16479 / CBS 393.64 / IMI 116815)</name>
    <dbReference type="NCBI Taxonomy" id="1408163"/>
    <lineage>
        <taxon>Eukaryota</taxon>
        <taxon>Fungi</taxon>
        <taxon>Dikarya</taxon>
        <taxon>Ascomycota</taxon>
        <taxon>Pezizomycotina</taxon>
        <taxon>Eurotiomycetes</taxon>
        <taxon>Eurotiomycetidae</taxon>
        <taxon>Eurotiales</taxon>
        <taxon>Trichocomaceae</taxon>
        <taxon>Rasamsonia</taxon>
    </lineage>
</organism>
<feature type="non-terminal residue" evidence="1">
    <location>
        <position position="1"/>
    </location>
</feature>
<name>A0A0F4YU39_RASE3</name>
<reference evidence="1 2" key="1">
    <citation type="submission" date="2015-04" db="EMBL/GenBank/DDBJ databases">
        <authorList>
            <person name="Heijne W.H."/>
            <person name="Fedorova N.D."/>
            <person name="Nierman W.C."/>
            <person name="Vollebregt A.W."/>
            <person name="Zhao Z."/>
            <person name="Wu L."/>
            <person name="Kumar M."/>
            <person name="Stam H."/>
            <person name="van den Berg M.A."/>
            <person name="Pel H.J."/>
        </authorList>
    </citation>
    <scope>NUCLEOTIDE SEQUENCE [LARGE SCALE GENOMIC DNA]</scope>
    <source>
        <strain evidence="1 2">CBS 393.64</strain>
    </source>
</reference>
<proteinExistence type="predicted"/>
<accession>A0A0F4YU39</accession>
<evidence type="ECO:0000313" key="1">
    <source>
        <dbReference type="EMBL" id="KKA21371.1"/>
    </source>
</evidence>
<dbReference type="EMBL" id="LASV01000188">
    <property type="protein sequence ID" value="KKA21371.1"/>
    <property type="molecule type" value="Genomic_DNA"/>
</dbReference>
<evidence type="ECO:0000313" key="2">
    <source>
        <dbReference type="Proteomes" id="UP000053958"/>
    </source>
</evidence>
<dbReference type="AlphaFoldDB" id="A0A0F4YU39"/>
<keyword evidence="2" id="KW-1185">Reference proteome</keyword>
<dbReference type="GeneID" id="25316948"/>
<dbReference type="Proteomes" id="UP000053958">
    <property type="component" value="Unassembled WGS sequence"/>
</dbReference>
<comment type="caution">
    <text evidence="1">The sequence shown here is derived from an EMBL/GenBank/DDBJ whole genome shotgun (WGS) entry which is preliminary data.</text>
</comment>
<gene>
    <name evidence="1" type="ORF">T310_4600</name>
</gene>
<sequence length="105" mass="12113">RQLAYVIEDIDLTLAASLFTASLFLFLFFFLSLFFPLFFFSFLSFPFFLFFKLMLNKPPKLQLHPLSDLRSRPPDQSCSADWLVSPLRYGVHVPTAFNIVQSVGP</sequence>
<protein>
    <submittedName>
        <fullName evidence="1">Uncharacterized protein</fullName>
    </submittedName>
</protein>
<dbReference type="RefSeq" id="XP_013327983.1">
    <property type="nucleotide sequence ID" value="XM_013472529.1"/>
</dbReference>